<evidence type="ECO:0000256" key="6">
    <source>
        <dbReference type="ARBA" id="ARBA00022691"/>
    </source>
</evidence>
<dbReference type="NCBIfam" id="NF004061">
    <property type="entry name" value="PRK05576.1-4"/>
    <property type="match status" value="1"/>
</dbReference>
<keyword evidence="5 8" id="KW-0808">Transferase</keyword>
<dbReference type="InterPro" id="IPR035996">
    <property type="entry name" value="4pyrrol_Methylase_sf"/>
</dbReference>
<evidence type="ECO:0000259" key="9">
    <source>
        <dbReference type="Pfam" id="PF00590"/>
    </source>
</evidence>
<dbReference type="Proteomes" id="UP001203069">
    <property type="component" value="Unassembled WGS sequence"/>
</dbReference>
<dbReference type="InterPro" id="IPR014777">
    <property type="entry name" value="4pyrrole_Mease_sub1"/>
</dbReference>
<keyword evidence="11" id="KW-1185">Reference proteome</keyword>
<dbReference type="PIRSF" id="PIRSF036427">
    <property type="entry name" value="Precrrn-2_mtase"/>
    <property type="match status" value="1"/>
</dbReference>
<dbReference type="PANTHER" id="PTHR43467">
    <property type="entry name" value="COBALT-PRECORRIN-2 C(20)-METHYLTRANSFERASE"/>
    <property type="match status" value="1"/>
</dbReference>
<dbReference type="CDD" id="cd11645">
    <property type="entry name" value="Precorrin_2_C20_MT"/>
    <property type="match status" value="1"/>
</dbReference>
<dbReference type="InterPro" id="IPR000878">
    <property type="entry name" value="4pyrrol_Mease"/>
</dbReference>
<dbReference type="InterPro" id="IPR006364">
    <property type="entry name" value="CobI/CbiL/CobIJ_dom"/>
</dbReference>
<keyword evidence="6" id="KW-0949">S-adenosyl-L-methionine</keyword>
<evidence type="ECO:0000256" key="3">
    <source>
        <dbReference type="ARBA" id="ARBA00022573"/>
    </source>
</evidence>
<gene>
    <name evidence="10" type="ORF">MFP26_18215</name>
</gene>
<dbReference type="GO" id="GO:0043781">
    <property type="term" value="F:cobalt-factor II C20-methyltransferase activity"/>
    <property type="evidence" value="ECO:0007669"/>
    <property type="project" value="UniProtKB-EC"/>
</dbReference>
<organism evidence="10 11">
    <name type="scientific">Brenneria tiliae</name>
    <dbReference type="NCBI Taxonomy" id="2914984"/>
    <lineage>
        <taxon>Bacteria</taxon>
        <taxon>Pseudomonadati</taxon>
        <taxon>Pseudomonadota</taxon>
        <taxon>Gammaproteobacteria</taxon>
        <taxon>Enterobacterales</taxon>
        <taxon>Pectobacteriaceae</taxon>
        <taxon>Brenneria</taxon>
    </lineage>
</organism>
<reference evidence="10 11" key="1">
    <citation type="submission" date="2022-02" db="EMBL/GenBank/DDBJ databases">
        <title>Description of Brenneria tiliae sp. nov. isolated from symptomatic Tilia x moltkei and Tilia x europaea trees in the UK.</title>
        <authorList>
            <person name="Kile H."/>
        </authorList>
    </citation>
    <scope>NUCLEOTIDE SEQUENCE [LARGE SCALE GENOMIC DNA]</scope>
    <source>
        <strain evidence="10 11">MC1SB4.1</strain>
    </source>
</reference>
<dbReference type="InterPro" id="IPR003043">
    <property type="entry name" value="Uropor_MeTrfase_CS"/>
</dbReference>
<sequence length="242" mass="26749">MTRGRLYALGVGPGAGDLITVRAARLLGTLDILYAPAGRKGGDSLALSIVREYLAPATEIRTRHFPMSAENDEKEAVWDEMAQRLTDDVADGKRVGFITLGDAMLFSTWVFLLARIGRQPWLEIVPGVTSFAAIAARAALPLAMEKQSLAVMPCTAPPAQLEQALRSHDCVVLMKVYGHFAAVRELLARLDLLDHALLMSDASLPGERCWRRLDRVGDEQKLPYFSTILVNKRFRQEEDDMA</sequence>
<evidence type="ECO:0000256" key="1">
    <source>
        <dbReference type="ARBA" id="ARBA00004953"/>
    </source>
</evidence>
<name>A0ABT0MXP7_9GAMM</name>
<accession>A0ABT0MXP7</accession>
<comment type="caution">
    <text evidence="10">The sequence shown here is derived from an EMBL/GenBank/DDBJ whole genome shotgun (WGS) entry which is preliminary data.</text>
</comment>
<dbReference type="PROSITE" id="PS00840">
    <property type="entry name" value="SUMT_2"/>
    <property type="match status" value="1"/>
</dbReference>
<dbReference type="PANTHER" id="PTHR43467:SF2">
    <property type="entry name" value="COBALT-PRECORRIN-2 C(20)-METHYLTRANSFERASE"/>
    <property type="match status" value="1"/>
</dbReference>
<protein>
    <submittedName>
        <fullName evidence="10">Cobalt-factor II C(20)-methyltransferase</fullName>
        <ecNumber evidence="10">2.1.1.151</ecNumber>
    </submittedName>
</protein>
<evidence type="ECO:0000256" key="8">
    <source>
        <dbReference type="RuleBase" id="RU003960"/>
    </source>
</evidence>
<evidence type="ECO:0000256" key="4">
    <source>
        <dbReference type="ARBA" id="ARBA00022603"/>
    </source>
</evidence>
<dbReference type="InterPro" id="IPR012382">
    <property type="entry name" value="CobI/CbiL"/>
</dbReference>
<evidence type="ECO:0000256" key="2">
    <source>
        <dbReference type="ARBA" id="ARBA00005879"/>
    </source>
</evidence>
<dbReference type="SUPFAM" id="SSF53790">
    <property type="entry name" value="Tetrapyrrole methylase"/>
    <property type="match status" value="1"/>
</dbReference>
<comment type="pathway">
    <text evidence="1">Cofactor biosynthesis; adenosylcobalamin biosynthesis.</text>
</comment>
<keyword evidence="3" id="KW-0169">Cobalamin biosynthesis</keyword>
<dbReference type="GO" id="GO:0032259">
    <property type="term" value="P:methylation"/>
    <property type="evidence" value="ECO:0007669"/>
    <property type="project" value="UniProtKB-KW"/>
</dbReference>
<dbReference type="Gene3D" id="3.30.950.10">
    <property type="entry name" value="Methyltransferase, Cobalt-precorrin-4 Transmethylase, Domain 2"/>
    <property type="match status" value="1"/>
</dbReference>
<dbReference type="Pfam" id="PF00590">
    <property type="entry name" value="TP_methylase"/>
    <property type="match status" value="1"/>
</dbReference>
<evidence type="ECO:0000313" key="10">
    <source>
        <dbReference type="EMBL" id="MCL2894616.1"/>
    </source>
</evidence>
<dbReference type="RefSeq" id="WP_249245742.1">
    <property type="nucleotide sequence ID" value="NZ_JAKPBZ010000114.1"/>
</dbReference>
<dbReference type="EC" id="2.1.1.151" evidence="10"/>
<keyword evidence="4 8" id="KW-0489">Methyltransferase</keyword>
<evidence type="ECO:0000256" key="7">
    <source>
        <dbReference type="PIRNR" id="PIRNR036427"/>
    </source>
</evidence>
<dbReference type="EMBL" id="JAKPBZ010000114">
    <property type="protein sequence ID" value="MCL2894616.1"/>
    <property type="molecule type" value="Genomic_DNA"/>
</dbReference>
<proteinExistence type="inferred from homology"/>
<dbReference type="NCBIfam" id="TIGR01467">
    <property type="entry name" value="cobI_cbiL"/>
    <property type="match status" value="1"/>
</dbReference>
<dbReference type="InterPro" id="IPR014776">
    <property type="entry name" value="4pyrrole_Mease_sub2"/>
</dbReference>
<evidence type="ECO:0000256" key="5">
    <source>
        <dbReference type="ARBA" id="ARBA00022679"/>
    </source>
</evidence>
<dbReference type="Gene3D" id="3.40.1010.10">
    <property type="entry name" value="Cobalt-precorrin-4 Transmethylase, Domain 1"/>
    <property type="match status" value="1"/>
</dbReference>
<feature type="domain" description="Tetrapyrrole methylase" evidence="9">
    <location>
        <begin position="5"/>
        <end position="211"/>
    </location>
</feature>
<evidence type="ECO:0000313" key="11">
    <source>
        <dbReference type="Proteomes" id="UP001203069"/>
    </source>
</evidence>
<comment type="similarity">
    <text evidence="2 7 8">Belongs to the precorrin methyltransferase family.</text>
</comment>